<keyword evidence="6" id="KW-0547">Nucleotide-binding</keyword>
<dbReference type="InterPro" id="IPR017871">
    <property type="entry name" value="ABC_transporter-like_CS"/>
</dbReference>
<proteinExistence type="inferred from homology"/>
<dbReference type="PROSITE" id="PS00211">
    <property type="entry name" value="ABC_TRANSPORTER_1"/>
    <property type="match status" value="1"/>
</dbReference>
<dbReference type="EMBL" id="CP047394">
    <property type="protein sequence ID" value="QHE62886.1"/>
    <property type="molecule type" value="Genomic_DNA"/>
</dbReference>
<dbReference type="AlphaFoldDB" id="A0A6I6UVG5"/>
<dbReference type="GO" id="GO:0016887">
    <property type="term" value="F:ATP hydrolysis activity"/>
    <property type="evidence" value="ECO:0007669"/>
    <property type="project" value="InterPro"/>
</dbReference>
<evidence type="ECO:0000256" key="1">
    <source>
        <dbReference type="ARBA" id="ARBA00004202"/>
    </source>
</evidence>
<dbReference type="Gene3D" id="3.40.50.300">
    <property type="entry name" value="P-loop containing nucleotide triphosphate hydrolases"/>
    <property type="match status" value="1"/>
</dbReference>
<dbReference type="PROSITE" id="PS50893">
    <property type="entry name" value="ABC_TRANSPORTER_2"/>
    <property type="match status" value="1"/>
</dbReference>
<dbReference type="CDD" id="cd03257">
    <property type="entry name" value="ABC_NikE_OppD_transporters"/>
    <property type="match status" value="1"/>
</dbReference>
<dbReference type="GO" id="GO:0015833">
    <property type="term" value="P:peptide transport"/>
    <property type="evidence" value="ECO:0007669"/>
    <property type="project" value="InterPro"/>
</dbReference>
<organism evidence="11 12">
    <name type="scientific">Rossellomorea vietnamensis</name>
    <dbReference type="NCBI Taxonomy" id="218284"/>
    <lineage>
        <taxon>Bacteria</taxon>
        <taxon>Bacillati</taxon>
        <taxon>Bacillota</taxon>
        <taxon>Bacilli</taxon>
        <taxon>Bacillales</taxon>
        <taxon>Bacillaceae</taxon>
        <taxon>Rossellomorea</taxon>
    </lineage>
</organism>
<feature type="domain" description="ABC transporter" evidence="10">
    <location>
        <begin position="5"/>
        <end position="253"/>
    </location>
</feature>
<sequence length="325" mass="35872">MNSLLTVENLSTYFKTDKGIAKAVENVSFSVKEGEMLGIIGESGCGKTTVAQSILRLIEYPGKVVSGEVQLNGKNIMKLSDSELTDLRWKELSVIPQSAMNALNPVYTVGEQIMEAIFLHEDVSKKEAEIRVKKLLELVGIDGERWKSYPHEFSGGMKQRVAIAMALACNPKLVISDESTTGLDVLTQAQVIALIKDLQRKLNLSVILISHDLPMVTAICDRIVIMYAGKIVEWASTEDIINDARHPYSSALLKATPDLANPEREVISIPGSVPNLVNPPRGCRFETRCPFAMERCKTDTPELREVKPGHFTACFLEEKGENKIG</sequence>
<gene>
    <name evidence="11" type="ORF">FHE72_19160</name>
</gene>
<dbReference type="GO" id="GO:0005524">
    <property type="term" value="F:ATP binding"/>
    <property type="evidence" value="ECO:0007669"/>
    <property type="project" value="UniProtKB-KW"/>
</dbReference>
<dbReference type="InterPro" id="IPR050388">
    <property type="entry name" value="ABC_Ni/Peptide_Import"/>
</dbReference>
<dbReference type="KEGG" id="bvq:FHE72_19160"/>
<keyword evidence="7 11" id="KW-0067">ATP-binding</keyword>
<dbReference type="InterPro" id="IPR003439">
    <property type="entry name" value="ABC_transporter-like_ATP-bd"/>
</dbReference>
<evidence type="ECO:0000256" key="8">
    <source>
        <dbReference type="ARBA" id="ARBA00022967"/>
    </source>
</evidence>
<dbReference type="InterPro" id="IPR003593">
    <property type="entry name" value="AAA+_ATPase"/>
</dbReference>
<keyword evidence="4" id="KW-1003">Cell membrane</keyword>
<keyword evidence="5" id="KW-0997">Cell inner membrane</keyword>
<evidence type="ECO:0000256" key="3">
    <source>
        <dbReference type="ARBA" id="ARBA00022448"/>
    </source>
</evidence>
<evidence type="ECO:0000256" key="9">
    <source>
        <dbReference type="ARBA" id="ARBA00023136"/>
    </source>
</evidence>
<evidence type="ECO:0000256" key="7">
    <source>
        <dbReference type="ARBA" id="ARBA00022840"/>
    </source>
</evidence>
<evidence type="ECO:0000256" key="5">
    <source>
        <dbReference type="ARBA" id="ARBA00022519"/>
    </source>
</evidence>
<dbReference type="GO" id="GO:0005886">
    <property type="term" value="C:plasma membrane"/>
    <property type="evidence" value="ECO:0007669"/>
    <property type="project" value="UniProtKB-SubCell"/>
</dbReference>
<keyword evidence="8" id="KW-1278">Translocase</keyword>
<dbReference type="SUPFAM" id="SSF52540">
    <property type="entry name" value="P-loop containing nucleoside triphosphate hydrolases"/>
    <property type="match status" value="1"/>
</dbReference>
<dbReference type="RefSeq" id="WP_159362685.1">
    <property type="nucleotide sequence ID" value="NZ_CP047394.1"/>
</dbReference>
<dbReference type="FunFam" id="3.40.50.300:FF:000016">
    <property type="entry name" value="Oligopeptide ABC transporter ATP-binding component"/>
    <property type="match status" value="1"/>
</dbReference>
<dbReference type="PANTHER" id="PTHR43297">
    <property type="entry name" value="OLIGOPEPTIDE TRANSPORT ATP-BINDING PROTEIN APPD"/>
    <property type="match status" value="1"/>
</dbReference>
<dbReference type="Proteomes" id="UP000465062">
    <property type="component" value="Chromosome"/>
</dbReference>
<keyword evidence="9" id="KW-0472">Membrane</keyword>
<evidence type="ECO:0000256" key="2">
    <source>
        <dbReference type="ARBA" id="ARBA00005417"/>
    </source>
</evidence>
<dbReference type="InterPro" id="IPR027417">
    <property type="entry name" value="P-loop_NTPase"/>
</dbReference>
<dbReference type="NCBIfam" id="TIGR01727">
    <property type="entry name" value="oligo_HPY"/>
    <property type="match status" value="1"/>
</dbReference>
<evidence type="ECO:0000256" key="4">
    <source>
        <dbReference type="ARBA" id="ARBA00022475"/>
    </source>
</evidence>
<comment type="similarity">
    <text evidence="2">Belongs to the ABC transporter superfamily.</text>
</comment>
<dbReference type="PANTHER" id="PTHR43297:SF14">
    <property type="entry name" value="ATPASE AAA-TYPE CORE DOMAIN-CONTAINING PROTEIN"/>
    <property type="match status" value="1"/>
</dbReference>
<accession>A0A6I6UVG5</accession>
<dbReference type="SMART" id="SM00382">
    <property type="entry name" value="AAA"/>
    <property type="match status" value="1"/>
</dbReference>
<protein>
    <submittedName>
        <fullName evidence="11">ATP-binding cassette domain-containing protein</fullName>
    </submittedName>
</protein>
<evidence type="ECO:0000256" key="6">
    <source>
        <dbReference type="ARBA" id="ARBA00022741"/>
    </source>
</evidence>
<name>A0A6I6UVG5_9BACI</name>
<dbReference type="Pfam" id="PF00005">
    <property type="entry name" value="ABC_tran"/>
    <property type="match status" value="1"/>
</dbReference>
<comment type="subcellular location">
    <subcellularLocation>
        <location evidence="1">Cell membrane</location>
        <topology evidence="1">Peripheral membrane protein</topology>
    </subcellularLocation>
</comment>
<keyword evidence="3" id="KW-0813">Transport</keyword>
<evidence type="ECO:0000259" key="10">
    <source>
        <dbReference type="PROSITE" id="PS50893"/>
    </source>
</evidence>
<dbReference type="InterPro" id="IPR013563">
    <property type="entry name" value="Oligopep_ABC_C"/>
</dbReference>
<evidence type="ECO:0000313" key="12">
    <source>
        <dbReference type="Proteomes" id="UP000465062"/>
    </source>
</evidence>
<evidence type="ECO:0000313" key="11">
    <source>
        <dbReference type="EMBL" id="QHE62886.1"/>
    </source>
</evidence>
<reference evidence="11 12" key="1">
    <citation type="submission" date="2019-06" db="EMBL/GenBank/DDBJ databases">
        <title>An operon consisting of a P-type ATPase gene and a transcriptional regular gene given the different cadmium resistance in Bacillus vietamensis 151-6 and Bacillus marisflavi 151-25.</title>
        <authorList>
            <person name="Yu X."/>
        </authorList>
    </citation>
    <scope>NUCLEOTIDE SEQUENCE [LARGE SCALE GENOMIC DNA]</scope>
    <source>
        <strain evidence="11 12">151-6</strain>
    </source>
</reference>
<dbReference type="Pfam" id="PF08352">
    <property type="entry name" value="oligo_HPY"/>
    <property type="match status" value="1"/>
</dbReference>